<feature type="region of interest" description="Disordered" evidence="1">
    <location>
        <begin position="92"/>
        <end position="118"/>
    </location>
</feature>
<dbReference type="EMBL" id="BKCJ010000421">
    <property type="protein sequence ID" value="GEU33043.1"/>
    <property type="molecule type" value="Genomic_DNA"/>
</dbReference>
<evidence type="ECO:0000313" key="2">
    <source>
        <dbReference type="EMBL" id="GEU33043.1"/>
    </source>
</evidence>
<reference evidence="2" key="1">
    <citation type="journal article" date="2019" name="Sci. Rep.">
        <title>Draft genome of Tanacetum cinerariifolium, the natural source of mosquito coil.</title>
        <authorList>
            <person name="Yamashiro T."/>
            <person name="Shiraishi A."/>
            <person name="Satake H."/>
            <person name="Nakayama K."/>
        </authorList>
    </citation>
    <scope>NUCLEOTIDE SEQUENCE</scope>
</reference>
<gene>
    <name evidence="2" type="ORF">Tci_005021</name>
</gene>
<protein>
    <submittedName>
        <fullName evidence="2">Uncharacterized protein</fullName>
    </submittedName>
</protein>
<sequence length="215" mass="25595">MATDTNCRISYHTPFIDRIDLERESKVGWFSKDRNKKYAYDRMKTNTLSMCGEGIDSYKGKGFRHSVKEYRKPKRVKDYAYHKEKMMMCKQEEKGTSLNADQGDWLDDTDEESDKQESHDMYMAKTQEVLTIDSGPTYDVEPLEKDNQYTDDNKDERAVLARGFCIYRIWKRINTSYRAMWDMAYWGFLRIFNPSWFLVKCRDGYSISSLMDMAY</sequence>
<feature type="compositionally biased region" description="Acidic residues" evidence="1">
    <location>
        <begin position="104"/>
        <end position="114"/>
    </location>
</feature>
<comment type="caution">
    <text evidence="2">The sequence shown here is derived from an EMBL/GenBank/DDBJ whole genome shotgun (WGS) entry which is preliminary data.</text>
</comment>
<evidence type="ECO:0000256" key="1">
    <source>
        <dbReference type="SAM" id="MobiDB-lite"/>
    </source>
</evidence>
<proteinExistence type="predicted"/>
<name>A0A6L2J7N5_TANCI</name>
<organism evidence="2">
    <name type="scientific">Tanacetum cinerariifolium</name>
    <name type="common">Dalmatian daisy</name>
    <name type="synonym">Chrysanthemum cinerariifolium</name>
    <dbReference type="NCBI Taxonomy" id="118510"/>
    <lineage>
        <taxon>Eukaryota</taxon>
        <taxon>Viridiplantae</taxon>
        <taxon>Streptophyta</taxon>
        <taxon>Embryophyta</taxon>
        <taxon>Tracheophyta</taxon>
        <taxon>Spermatophyta</taxon>
        <taxon>Magnoliopsida</taxon>
        <taxon>eudicotyledons</taxon>
        <taxon>Gunneridae</taxon>
        <taxon>Pentapetalae</taxon>
        <taxon>asterids</taxon>
        <taxon>campanulids</taxon>
        <taxon>Asterales</taxon>
        <taxon>Asteraceae</taxon>
        <taxon>Asteroideae</taxon>
        <taxon>Anthemideae</taxon>
        <taxon>Anthemidinae</taxon>
        <taxon>Tanacetum</taxon>
    </lineage>
</organism>
<dbReference type="AlphaFoldDB" id="A0A6L2J7N5"/>
<accession>A0A6L2J7N5</accession>